<evidence type="ECO:0000313" key="3">
    <source>
        <dbReference type="Proteomes" id="UP001139103"/>
    </source>
</evidence>
<evidence type="ECO:0000256" key="1">
    <source>
        <dbReference type="SAM" id="SignalP"/>
    </source>
</evidence>
<proteinExistence type="predicted"/>
<dbReference type="EMBL" id="JAJKFT010000004">
    <property type="protein sequence ID" value="MCC9628457.1"/>
    <property type="molecule type" value="Genomic_DNA"/>
</dbReference>
<evidence type="ECO:0008006" key="4">
    <source>
        <dbReference type="Google" id="ProtNLM"/>
    </source>
</evidence>
<name>A0A9X1MLD5_9BACT</name>
<keyword evidence="1" id="KW-0732">Signal</keyword>
<dbReference type="Proteomes" id="UP001139103">
    <property type="component" value="Unassembled WGS sequence"/>
</dbReference>
<dbReference type="AlphaFoldDB" id="A0A9X1MLD5"/>
<accession>A0A9X1MLD5</accession>
<keyword evidence="3" id="KW-1185">Reference proteome</keyword>
<protein>
    <recommendedName>
        <fullName evidence="4">Carboxypeptidase regulatory-like domain-containing protein</fullName>
    </recommendedName>
</protein>
<feature type="signal peptide" evidence="1">
    <location>
        <begin position="1"/>
        <end position="24"/>
    </location>
</feature>
<feature type="chain" id="PRO_5040947943" description="Carboxypeptidase regulatory-like domain-containing protein" evidence="1">
    <location>
        <begin position="25"/>
        <end position="152"/>
    </location>
</feature>
<sequence>MIGIRSIHAALLSGCAAAALLVSAGCGPRLDPNKVPVQVQINYKGGPIAEAVVIFVSDDGQYANGLTGSDGVARMGTSAPGDGVFPGQYKVAVDKSQLIEESDPNDPTGMRILRSQAVYHVPARYSDFMKSGLTVDVSKEGPSDFVFDLVDK</sequence>
<reference evidence="2" key="1">
    <citation type="submission" date="2021-11" db="EMBL/GenBank/DDBJ databases">
        <title>Genome sequence.</title>
        <authorList>
            <person name="Sun Q."/>
        </authorList>
    </citation>
    <scope>NUCLEOTIDE SEQUENCE</scope>
    <source>
        <strain evidence="2">JC732</strain>
    </source>
</reference>
<gene>
    <name evidence="2" type="ORF">LOC68_08625</name>
</gene>
<organism evidence="2 3">
    <name type="scientific">Blastopirellula sediminis</name>
    <dbReference type="NCBI Taxonomy" id="2894196"/>
    <lineage>
        <taxon>Bacteria</taxon>
        <taxon>Pseudomonadati</taxon>
        <taxon>Planctomycetota</taxon>
        <taxon>Planctomycetia</taxon>
        <taxon>Pirellulales</taxon>
        <taxon>Pirellulaceae</taxon>
        <taxon>Blastopirellula</taxon>
    </lineage>
</organism>
<dbReference type="RefSeq" id="WP_230217740.1">
    <property type="nucleotide sequence ID" value="NZ_JAJKFT010000004.1"/>
</dbReference>
<evidence type="ECO:0000313" key="2">
    <source>
        <dbReference type="EMBL" id="MCC9628457.1"/>
    </source>
</evidence>
<comment type="caution">
    <text evidence="2">The sequence shown here is derived from an EMBL/GenBank/DDBJ whole genome shotgun (WGS) entry which is preliminary data.</text>
</comment>
<dbReference type="PROSITE" id="PS51257">
    <property type="entry name" value="PROKAR_LIPOPROTEIN"/>
    <property type="match status" value="1"/>
</dbReference>